<dbReference type="GO" id="GO:0009435">
    <property type="term" value="P:NAD+ biosynthetic process"/>
    <property type="evidence" value="ECO:0007669"/>
    <property type="project" value="UniProtKB-UniPathway"/>
</dbReference>
<keyword evidence="6 11" id="KW-0808">Transferase</keyword>
<accession>A0A127BAE7</accession>
<dbReference type="UniPathway" id="UPA00253">
    <property type="reaction ID" value="UER00457"/>
</dbReference>
<dbReference type="GO" id="GO:0004516">
    <property type="term" value="F:nicotinate phosphoribosyltransferase activity"/>
    <property type="evidence" value="ECO:0007669"/>
    <property type="project" value="UniProtKB-EC"/>
</dbReference>
<evidence type="ECO:0000313" key="11">
    <source>
        <dbReference type="EMBL" id="AMM54318.1"/>
    </source>
</evidence>
<dbReference type="Pfam" id="PF17956">
    <property type="entry name" value="NAPRTase_C"/>
    <property type="match status" value="1"/>
</dbReference>
<dbReference type="Gene3D" id="3.20.140.10">
    <property type="entry name" value="nicotinate phosphoribosyltransferase"/>
    <property type="match status" value="1"/>
</dbReference>
<dbReference type="InterPro" id="IPR053190">
    <property type="entry name" value="NAPRTase-like"/>
</dbReference>
<evidence type="ECO:0000313" key="12">
    <source>
        <dbReference type="Proteomes" id="UP000070587"/>
    </source>
</evidence>
<dbReference type="PANTHER" id="PTHR43202:SF1">
    <property type="entry name" value="NICOTINATE PHOSPHORIBOSYLTRANSFERASE"/>
    <property type="match status" value="1"/>
</dbReference>
<comment type="pathway">
    <text evidence="1">Cofactor biosynthesis; NAD(+) biosynthesis; nicotinate D-ribonucleotide from nicotinate: step 1/1.</text>
</comment>
<evidence type="ECO:0000256" key="6">
    <source>
        <dbReference type="ARBA" id="ARBA00022679"/>
    </source>
</evidence>
<dbReference type="CDD" id="cd01571">
    <property type="entry name" value="NAPRTase_B"/>
    <property type="match status" value="1"/>
</dbReference>
<organism evidence="11 12">
    <name type="scientific">Pyrococcus kukulkanii</name>
    <dbReference type="NCBI Taxonomy" id="1609559"/>
    <lineage>
        <taxon>Archaea</taxon>
        <taxon>Methanobacteriati</taxon>
        <taxon>Methanobacteriota</taxon>
        <taxon>Thermococci</taxon>
        <taxon>Thermococcales</taxon>
        <taxon>Thermococcaceae</taxon>
        <taxon>Pyrococcus</taxon>
    </lineage>
</organism>
<dbReference type="EC" id="6.3.4.21" evidence="2"/>
<evidence type="ECO:0000256" key="1">
    <source>
        <dbReference type="ARBA" id="ARBA00004952"/>
    </source>
</evidence>
<gene>
    <name evidence="11" type="ORF">TQ32_07375</name>
</gene>
<protein>
    <recommendedName>
        <fullName evidence="2">nicotinate phosphoribosyltransferase</fullName>
        <ecNumber evidence="2">6.3.4.21</ecNumber>
    </recommendedName>
</protein>
<dbReference type="GO" id="GO:0004514">
    <property type="term" value="F:nicotinate-nucleotide diphosphorylase (carboxylating) activity"/>
    <property type="evidence" value="ECO:0007669"/>
    <property type="project" value="InterPro"/>
</dbReference>
<dbReference type="PIRSF" id="PIRSF000484">
    <property type="entry name" value="NAPRT"/>
    <property type="match status" value="1"/>
</dbReference>
<sequence>MVVVMKFYIASEEDIKAGKTTDVYFIRTKKILEAKNIHKKVLADVTTTSLPKNWKWGVLVGVEEVAKLLEGLPVNVYAMPEGTIFHPYEPVLQIEGYYEDFGIYETALLGMLSQASGIATAALRIKIAAKFKPVYSFGIRHMHPAIAPMIDRAAFIGGCDGISGVLGAEMIDEKAVGTMPHALIITVGDQVKAWKYFDEVIEEEVPRIALVDTFYDEKVEAVMAAEALGKRLFAVRLDTPSSRRGNFRKIIEEVRWELNVRGYDWVKIFISGGLDEEKIKEIVDVADAFGVGGAIASAKPIDFALDIVEVEGKPMAKRGKLSGRKQVYRCENGHYHVVPANKKLEKCPVCGAKVEPLLKPIIENGEIVAEFPKAREIREYVLEQAKKFNLTIE</sequence>
<dbReference type="InterPro" id="IPR037128">
    <property type="entry name" value="Quinolinate_PRibosylTase_N_sf"/>
</dbReference>
<dbReference type="InterPro" id="IPR022412">
    <property type="entry name" value="Quinolinate_PRibosylTrfase_N"/>
</dbReference>
<feature type="domain" description="Quinolinate phosphoribosyl transferase N-terminal" evidence="9">
    <location>
        <begin position="22"/>
        <end position="116"/>
    </location>
</feature>
<comment type="catalytic activity">
    <reaction evidence="7">
        <text>5-phospho-alpha-D-ribose 1-diphosphate + nicotinate + ATP + H2O = nicotinate beta-D-ribonucleotide + ADP + phosphate + diphosphate</text>
        <dbReference type="Rhea" id="RHEA:36163"/>
        <dbReference type="ChEBI" id="CHEBI:15377"/>
        <dbReference type="ChEBI" id="CHEBI:30616"/>
        <dbReference type="ChEBI" id="CHEBI:32544"/>
        <dbReference type="ChEBI" id="CHEBI:33019"/>
        <dbReference type="ChEBI" id="CHEBI:43474"/>
        <dbReference type="ChEBI" id="CHEBI:57502"/>
        <dbReference type="ChEBI" id="CHEBI:58017"/>
        <dbReference type="ChEBI" id="CHEBI:456216"/>
        <dbReference type="EC" id="6.3.4.21"/>
    </reaction>
</comment>
<dbReference type="InterPro" id="IPR002638">
    <property type="entry name" value="Quinolinate_PRibosylTrfase_C"/>
</dbReference>
<keyword evidence="4 11" id="KW-0436">Ligase</keyword>
<dbReference type="Proteomes" id="UP000070587">
    <property type="component" value="Chromosome"/>
</dbReference>
<keyword evidence="11" id="KW-0328">Glycosyltransferase</keyword>
<reference evidence="11 12" key="2">
    <citation type="journal article" date="2016" name="Int. J. Syst. Evol. Microbiol.">
        <title>Pyrococcus kukulkanii sp. nov., a hyperthermophilic, piezophilic archaeon isolated from a deep-sea hydrothermal vent.</title>
        <authorList>
            <person name="Callac N."/>
            <person name="Oger P."/>
            <person name="Lesongeur F."/>
            <person name="Rattray J.E."/>
            <person name="Vannier P."/>
            <person name="Michoud G."/>
            <person name="Beauverger M."/>
            <person name="Gayet N."/>
            <person name="Rouxel O."/>
            <person name="Jebbar M."/>
            <person name="Godfroy A."/>
        </authorList>
    </citation>
    <scope>NUCLEOTIDE SEQUENCE [LARGE SCALE GENOMIC DNA]</scope>
    <source>
        <strain evidence="11 12">NCB100</strain>
    </source>
</reference>
<dbReference type="InterPro" id="IPR041619">
    <property type="entry name" value="NAPRTase_C"/>
</dbReference>
<feature type="domain" description="Nicotinate phosphoribosyltransferase C-terminal" evidence="10">
    <location>
        <begin position="341"/>
        <end position="389"/>
    </location>
</feature>
<dbReference type="SUPFAM" id="SSF51690">
    <property type="entry name" value="Nicotinate/Quinolinate PRTase C-terminal domain-like"/>
    <property type="match status" value="1"/>
</dbReference>
<dbReference type="Pfam" id="PF02749">
    <property type="entry name" value="QRPTase_N"/>
    <property type="match status" value="1"/>
</dbReference>
<evidence type="ECO:0000259" key="8">
    <source>
        <dbReference type="Pfam" id="PF01729"/>
    </source>
</evidence>
<keyword evidence="5" id="KW-0662">Pyridine nucleotide biosynthesis</keyword>
<dbReference type="KEGG" id="pyc:TQ32_07375"/>
<evidence type="ECO:0000256" key="4">
    <source>
        <dbReference type="ARBA" id="ARBA00022598"/>
    </source>
</evidence>
<evidence type="ECO:0000256" key="3">
    <source>
        <dbReference type="ARBA" id="ARBA00022553"/>
    </source>
</evidence>
<dbReference type="InterPro" id="IPR036068">
    <property type="entry name" value="Nicotinate_pribotase-like_C"/>
</dbReference>
<dbReference type="InterPro" id="IPR007229">
    <property type="entry name" value="Nic_PRibTrfase-Fam"/>
</dbReference>
<dbReference type="SUPFAM" id="SSF54675">
    <property type="entry name" value="Nicotinate/Quinolinate PRTase N-terminal domain-like"/>
    <property type="match status" value="1"/>
</dbReference>
<dbReference type="Pfam" id="PF01729">
    <property type="entry name" value="QRPTase_C"/>
    <property type="match status" value="1"/>
</dbReference>
<evidence type="ECO:0000259" key="9">
    <source>
        <dbReference type="Pfam" id="PF02749"/>
    </source>
</evidence>
<dbReference type="NCBIfam" id="NF006415">
    <property type="entry name" value="PRK08662.1"/>
    <property type="match status" value="1"/>
</dbReference>
<feature type="domain" description="Quinolinate phosphoribosyl transferase C-terminal" evidence="8">
    <location>
        <begin position="118"/>
        <end position="306"/>
    </location>
</feature>
<evidence type="ECO:0000256" key="5">
    <source>
        <dbReference type="ARBA" id="ARBA00022642"/>
    </source>
</evidence>
<dbReference type="PANTHER" id="PTHR43202">
    <property type="entry name" value="NICOTINATE-NUCLEOTIDE PYROPHOSPHORYLASE"/>
    <property type="match status" value="1"/>
</dbReference>
<dbReference type="Gene3D" id="3.90.1170.20">
    <property type="entry name" value="Quinolinate phosphoribosyl transferase, N-terminal domain"/>
    <property type="match status" value="1"/>
</dbReference>
<evidence type="ECO:0000259" key="10">
    <source>
        <dbReference type="Pfam" id="PF17956"/>
    </source>
</evidence>
<evidence type="ECO:0000256" key="7">
    <source>
        <dbReference type="ARBA" id="ARBA00048668"/>
    </source>
</evidence>
<proteinExistence type="predicted"/>
<dbReference type="InterPro" id="IPR013785">
    <property type="entry name" value="Aldolase_TIM"/>
</dbReference>
<dbReference type="EMBL" id="CP010835">
    <property type="protein sequence ID" value="AMM54318.1"/>
    <property type="molecule type" value="Genomic_DNA"/>
</dbReference>
<reference evidence="12" key="1">
    <citation type="submission" date="2015-02" db="EMBL/GenBank/DDBJ databases">
        <title>Pyrococcus kukulkanii sp. nov., a novel hyperthermophilic archaeon isolated from a deep-sea hydrothermal vent at the Guaymas Basin.</title>
        <authorList>
            <person name="Oger P.M."/>
            <person name="Callac N."/>
            <person name="Jebbar M."/>
            <person name="Godfroy A."/>
        </authorList>
    </citation>
    <scope>NUCLEOTIDE SEQUENCE [LARGE SCALE GENOMIC DNA]</scope>
    <source>
        <strain evidence="12">NCB100</strain>
    </source>
</reference>
<dbReference type="STRING" id="1609559.TQ32_07375"/>
<dbReference type="OrthoDB" id="371831at2157"/>
<dbReference type="PATRIC" id="fig|1609559.3.peg.1546"/>
<dbReference type="AlphaFoldDB" id="A0A127BAE7"/>
<dbReference type="InterPro" id="IPR035809">
    <property type="entry name" value="NAPRTase_arc-type"/>
</dbReference>
<dbReference type="Gene3D" id="3.20.20.70">
    <property type="entry name" value="Aldolase class I"/>
    <property type="match status" value="1"/>
</dbReference>
<name>A0A127BAE7_9EURY</name>
<keyword evidence="3" id="KW-0597">Phosphoprotein</keyword>
<evidence type="ECO:0000256" key="2">
    <source>
        <dbReference type="ARBA" id="ARBA00013236"/>
    </source>
</evidence>